<dbReference type="AlphaFoldDB" id="A0A380BKB9"/>
<evidence type="ECO:0000313" key="2">
    <source>
        <dbReference type="EMBL" id="SUJ02733.1"/>
    </source>
</evidence>
<organism evidence="2 3">
    <name type="scientific">Sphingobacterium spiritivorum</name>
    <name type="common">Flavobacterium spiritivorum</name>
    <dbReference type="NCBI Taxonomy" id="258"/>
    <lineage>
        <taxon>Bacteria</taxon>
        <taxon>Pseudomonadati</taxon>
        <taxon>Bacteroidota</taxon>
        <taxon>Sphingobacteriia</taxon>
        <taxon>Sphingobacteriales</taxon>
        <taxon>Sphingobacteriaceae</taxon>
        <taxon>Sphingobacterium</taxon>
    </lineage>
</organism>
<protein>
    <submittedName>
        <fullName evidence="2">Uncharacterized protein</fullName>
    </submittedName>
</protein>
<keyword evidence="1" id="KW-0472">Membrane</keyword>
<dbReference type="RefSeq" id="WP_258862012.1">
    <property type="nucleotide sequence ID" value="NZ_UGYW01000002.1"/>
</dbReference>
<keyword evidence="1" id="KW-0812">Transmembrane</keyword>
<evidence type="ECO:0000256" key="1">
    <source>
        <dbReference type="SAM" id="Phobius"/>
    </source>
</evidence>
<feature type="transmembrane region" description="Helical" evidence="1">
    <location>
        <begin position="43"/>
        <end position="63"/>
    </location>
</feature>
<proteinExistence type="predicted"/>
<sequence length="214" mass="24487">MKSIVTIAIAGLLCYFIFRCINTSAQAGRTADNRLQMRMHAAYMYFGYCCLMICAGIVGGVIYDYSKIDANAAVLAISVFLLFGILGVYNLKLYYVHTVLYNEHHITCYNTRGKEKVIHWKDIRHAVYNTYTGSIRLYSSRKEHIIIHHDLGGIGDFYQEFLQAEAPHSSKSKNKNIDLRIYRSENIISLLLNALRNCLFTILRPSQTLVIPIY</sequence>
<name>A0A380BKB9_SPHSI</name>
<keyword evidence="1" id="KW-1133">Transmembrane helix</keyword>
<evidence type="ECO:0000313" key="3">
    <source>
        <dbReference type="Proteomes" id="UP000254893"/>
    </source>
</evidence>
<gene>
    <name evidence="2" type="ORF">NCTC11388_01174</name>
</gene>
<dbReference type="Proteomes" id="UP000254893">
    <property type="component" value="Unassembled WGS sequence"/>
</dbReference>
<dbReference type="EMBL" id="UGYW01000002">
    <property type="protein sequence ID" value="SUJ02733.1"/>
    <property type="molecule type" value="Genomic_DNA"/>
</dbReference>
<feature type="transmembrane region" description="Helical" evidence="1">
    <location>
        <begin position="70"/>
        <end position="89"/>
    </location>
</feature>
<reference evidence="2 3" key="1">
    <citation type="submission" date="2018-06" db="EMBL/GenBank/DDBJ databases">
        <authorList>
            <consortium name="Pathogen Informatics"/>
            <person name="Doyle S."/>
        </authorList>
    </citation>
    <scope>NUCLEOTIDE SEQUENCE [LARGE SCALE GENOMIC DNA]</scope>
    <source>
        <strain evidence="2 3">NCTC11388</strain>
    </source>
</reference>
<accession>A0A380BKB9</accession>